<gene>
    <name evidence="4" type="ORF">ABT57_12370</name>
</gene>
<name>A0A0J1HAB8_9GAMM</name>
<feature type="domain" description="NADPH-dependent FMN reductase-like" evidence="3">
    <location>
        <begin position="5"/>
        <end position="147"/>
    </location>
</feature>
<dbReference type="RefSeq" id="WP_047885548.1">
    <property type="nucleotide sequence ID" value="NZ_LDOU01000013.1"/>
</dbReference>
<dbReference type="PATRIC" id="fig|320778.3.peg.2700"/>
<dbReference type="STRING" id="320778.ABT57_12370"/>
<comment type="caution">
    <text evidence="4">The sequence shown here is derived from an EMBL/GenBank/DDBJ whole genome shotgun (WGS) entry which is preliminary data.</text>
</comment>
<dbReference type="PANTHER" id="PTHR30543:SF21">
    <property type="entry name" value="NAD(P)H-DEPENDENT FMN REDUCTASE LOT6"/>
    <property type="match status" value="1"/>
</dbReference>
<dbReference type="SUPFAM" id="SSF52218">
    <property type="entry name" value="Flavoproteins"/>
    <property type="match status" value="1"/>
</dbReference>
<dbReference type="Proteomes" id="UP000035909">
    <property type="component" value="Unassembled WGS sequence"/>
</dbReference>
<protein>
    <submittedName>
        <fullName evidence="4">NADPH-dependent FMN reductase</fullName>
    </submittedName>
</protein>
<sequence>MPYKLNTIICSTRLGRIGPSIARWFDEFANQHDEFNSNLVDLADVGLPMYDEPNHPSLKQYQNSHTKAWSRSVEAADAFVFVLPEYNYCPPPSYFNALDYVYKEWNYKPCGFVSYGGVSGGLRSAQLAKQLATTVKMMPMMEGVMVQMASSLIDENGNFSPAKHHESSATAMLNELAKWTRALKTIR</sequence>
<reference evidence="4 5" key="1">
    <citation type="submission" date="2015-05" db="EMBL/GenBank/DDBJ databases">
        <title>Photobacterium galathea sp. nov.</title>
        <authorList>
            <person name="Machado H."/>
            <person name="Gram L."/>
        </authorList>
    </citation>
    <scope>NUCLEOTIDE SEQUENCE [LARGE SCALE GENOMIC DNA]</scope>
    <source>
        <strain evidence="4 5">DSM 22954</strain>
    </source>
</reference>
<organism evidence="4 5">
    <name type="scientific">Photobacterium ganghwense</name>
    <dbReference type="NCBI Taxonomy" id="320778"/>
    <lineage>
        <taxon>Bacteria</taxon>
        <taxon>Pseudomonadati</taxon>
        <taxon>Pseudomonadota</taxon>
        <taxon>Gammaproteobacteria</taxon>
        <taxon>Vibrionales</taxon>
        <taxon>Vibrionaceae</taxon>
        <taxon>Photobacterium</taxon>
    </lineage>
</organism>
<dbReference type="InterPro" id="IPR029039">
    <property type="entry name" value="Flavoprotein-like_sf"/>
</dbReference>
<keyword evidence="2" id="KW-0285">Flavoprotein</keyword>
<dbReference type="Gene3D" id="3.40.50.360">
    <property type="match status" value="1"/>
</dbReference>
<dbReference type="GO" id="GO:0005829">
    <property type="term" value="C:cytosol"/>
    <property type="evidence" value="ECO:0007669"/>
    <property type="project" value="TreeGrafter"/>
</dbReference>
<dbReference type="InterPro" id="IPR005025">
    <property type="entry name" value="FMN_Rdtase-like_dom"/>
</dbReference>
<proteinExistence type="predicted"/>
<dbReference type="EMBL" id="LDOU01000013">
    <property type="protein sequence ID" value="KLV08621.1"/>
    <property type="molecule type" value="Genomic_DNA"/>
</dbReference>
<dbReference type="GO" id="GO:0010181">
    <property type="term" value="F:FMN binding"/>
    <property type="evidence" value="ECO:0007669"/>
    <property type="project" value="TreeGrafter"/>
</dbReference>
<evidence type="ECO:0000313" key="5">
    <source>
        <dbReference type="Proteomes" id="UP000035909"/>
    </source>
</evidence>
<dbReference type="AlphaFoldDB" id="A0A0J1HAB8"/>
<evidence type="ECO:0000259" key="3">
    <source>
        <dbReference type="Pfam" id="PF03358"/>
    </source>
</evidence>
<dbReference type="OrthoDB" id="9812295at2"/>
<keyword evidence="2" id="KW-0288">FMN</keyword>
<accession>A0A0J1HAB8</accession>
<dbReference type="PANTHER" id="PTHR30543">
    <property type="entry name" value="CHROMATE REDUCTASE"/>
    <property type="match status" value="1"/>
</dbReference>
<dbReference type="InterPro" id="IPR050712">
    <property type="entry name" value="NAD(P)H-dep_reductase"/>
</dbReference>
<dbReference type="Pfam" id="PF03358">
    <property type="entry name" value="FMN_red"/>
    <property type="match status" value="1"/>
</dbReference>
<keyword evidence="5" id="KW-1185">Reference proteome</keyword>
<evidence type="ECO:0000313" key="4">
    <source>
        <dbReference type="EMBL" id="KLV08621.1"/>
    </source>
</evidence>
<evidence type="ECO:0000256" key="2">
    <source>
        <dbReference type="ARBA" id="ARBA00022643"/>
    </source>
</evidence>
<comment type="cofactor">
    <cofactor evidence="1">
        <name>FMN</name>
        <dbReference type="ChEBI" id="CHEBI:58210"/>
    </cofactor>
</comment>
<dbReference type="GO" id="GO:0016491">
    <property type="term" value="F:oxidoreductase activity"/>
    <property type="evidence" value="ECO:0007669"/>
    <property type="project" value="InterPro"/>
</dbReference>
<evidence type="ECO:0000256" key="1">
    <source>
        <dbReference type="ARBA" id="ARBA00001917"/>
    </source>
</evidence>